<name>A0AAD0KL41_9BACL</name>
<accession>A0AAD0KL41</accession>
<keyword evidence="3" id="KW-0238">DNA-binding</keyword>
<dbReference type="InterPro" id="IPR050090">
    <property type="entry name" value="Tyrosine_recombinase_XerCD"/>
</dbReference>
<dbReference type="SUPFAM" id="SSF56349">
    <property type="entry name" value="DNA breaking-rejoining enzymes"/>
    <property type="match status" value="1"/>
</dbReference>
<dbReference type="InterPro" id="IPR013762">
    <property type="entry name" value="Integrase-like_cat_sf"/>
</dbReference>
<evidence type="ECO:0000256" key="1">
    <source>
        <dbReference type="ARBA" id="ARBA00008857"/>
    </source>
</evidence>
<evidence type="ECO:0000256" key="3">
    <source>
        <dbReference type="ARBA" id="ARBA00023125"/>
    </source>
</evidence>
<dbReference type="AlphaFoldDB" id="A0AAD0KL41"/>
<dbReference type="PANTHER" id="PTHR30349">
    <property type="entry name" value="PHAGE INTEGRASE-RELATED"/>
    <property type="match status" value="1"/>
</dbReference>
<keyword evidence="2" id="KW-0229">DNA integration</keyword>
<evidence type="ECO:0000259" key="5">
    <source>
        <dbReference type="PROSITE" id="PS51898"/>
    </source>
</evidence>
<dbReference type="PANTHER" id="PTHR30349:SF64">
    <property type="entry name" value="PROPHAGE INTEGRASE INTD-RELATED"/>
    <property type="match status" value="1"/>
</dbReference>
<dbReference type="EMBL" id="CP021965">
    <property type="protein sequence ID" value="AWV35199.1"/>
    <property type="molecule type" value="Genomic_DNA"/>
</dbReference>
<evidence type="ECO:0000313" key="7">
    <source>
        <dbReference type="Proteomes" id="UP000249163"/>
    </source>
</evidence>
<dbReference type="CDD" id="cd01189">
    <property type="entry name" value="INT_ICEBs1_C_like"/>
    <property type="match status" value="1"/>
</dbReference>
<evidence type="ECO:0000256" key="2">
    <source>
        <dbReference type="ARBA" id="ARBA00022908"/>
    </source>
</evidence>
<dbReference type="GO" id="GO:0003677">
    <property type="term" value="F:DNA binding"/>
    <property type="evidence" value="ECO:0007669"/>
    <property type="project" value="UniProtKB-KW"/>
</dbReference>
<keyword evidence="4" id="KW-0233">DNA recombination</keyword>
<dbReference type="Gene3D" id="1.10.443.10">
    <property type="entry name" value="Intergrase catalytic core"/>
    <property type="match status" value="1"/>
</dbReference>
<dbReference type="InterPro" id="IPR010998">
    <property type="entry name" value="Integrase_recombinase_N"/>
</dbReference>
<dbReference type="GO" id="GO:0006310">
    <property type="term" value="P:DNA recombination"/>
    <property type="evidence" value="ECO:0007669"/>
    <property type="project" value="UniProtKB-KW"/>
</dbReference>
<dbReference type="GO" id="GO:0015074">
    <property type="term" value="P:DNA integration"/>
    <property type="evidence" value="ECO:0007669"/>
    <property type="project" value="UniProtKB-KW"/>
</dbReference>
<sequence length="464" mass="53762">MRYTETTSRLRNVTLHFPAARLFIIHKNRTGVRKGGNYMAKGSIEKRGENTWRLTVDLGLNNDGSRNRPRKTITVEDKALLKTTKKLKDYLDDELAKFKQEVLSGSYIAPSKLTFKQFYENEWKPKDAEPRLKRTTYLSHCSKIDHHVLPIIGHLQLNEISTMRLVTLFNDLRKPGARIDKRGGKETISSRTIQYIYDVTISIFKRSVEWGVLSKNPLEGIQRPQISKEDKKVRKDRKNFFEEDEATEVIETLVKSDTHWRLYFLGAIIGGFRRGELIALDEDDCDFVNNRLRIDESISHTENGQANITDTKNEASDDFVDMPQWYMEQLAVHVRAMRKLRFEVKAQGKWKGGDRNFVFHSGTGKPYYHTSPSQQWTIWCKRNGFRNVSLHGLRHTNATYLLGQGASIKEIQHRLRHSTSQVTTDTYAHVTKKLSRKTTAHLDVFDPKVRPQSVPKEEKSTRSL</sequence>
<evidence type="ECO:0000313" key="6">
    <source>
        <dbReference type="EMBL" id="AWV35199.1"/>
    </source>
</evidence>
<dbReference type="Proteomes" id="UP000249163">
    <property type="component" value="Chromosome"/>
</dbReference>
<gene>
    <name evidence="6" type="ORF">CD191_22585</name>
</gene>
<dbReference type="PROSITE" id="PS51898">
    <property type="entry name" value="TYR_RECOMBINASE"/>
    <property type="match status" value="1"/>
</dbReference>
<dbReference type="Gene3D" id="1.10.150.130">
    <property type="match status" value="1"/>
</dbReference>
<evidence type="ECO:0000256" key="4">
    <source>
        <dbReference type="ARBA" id="ARBA00023172"/>
    </source>
</evidence>
<protein>
    <submittedName>
        <fullName evidence="6">Site-specific integrase</fullName>
    </submittedName>
</protein>
<comment type="similarity">
    <text evidence="1">Belongs to the 'phage' integrase family.</text>
</comment>
<reference evidence="6 7" key="1">
    <citation type="submission" date="2017-06" db="EMBL/GenBank/DDBJ databases">
        <title>Complete genome sequence of Paenibacillus odorifer CBA7130.</title>
        <authorList>
            <person name="Nam Y.-D."/>
            <person name="Kang J."/>
            <person name="Chung W.-H."/>
        </authorList>
    </citation>
    <scope>NUCLEOTIDE SEQUENCE [LARGE SCALE GENOMIC DNA]</scope>
    <source>
        <strain evidence="6 7">CBA7130</strain>
    </source>
</reference>
<dbReference type="InterPro" id="IPR011010">
    <property type="entry name" value="DNA_brk_join_enz"/>
</dbReference>
<feature type="domain" description="Tyr recombinase" evidence="5">
    <location>
        <begin position="235"/>
        <end position="440"/>
    </location>
</feature>
<organism evidence="6 7">
    <name type="scientific">Paenibacillus odorifer</name>
    <dbReference type="NCBI Taxonomy" id="189426"/>
    <lineage>
        <taxon>Bacteria</taxon>
        <taxon>Bacillati</taxon>
        <taxon>Bacillota</taxon>
        <taxon>Bacilli</taxon>
        <taxon>Bacillales</taxon>
        <taxon>Paenibacillaceae</taxon>
        <taxon>Paenibacillus</taxon>
    </lineage>
</organism>
<dbReference type="InterPro" id="IPR004107">
    <property type="entry name" value="Integrase_SAM-like_N"/>
</dbReference>
<proteinExistence type="inferred from homology"/>
<dbReference type="Pfam" id="PF14659">
    <property type="entry name" value="Phage_int_SAM_3"/>
    <property type="match status" value="1"/>
</dbReference>
<dbReference type="Pfam" id="PF00589">
    <property type="entry name" value="Phage_integrase"/>
    <property type="match status" value="1"/>
</dbReference>
<dbReference type="InterPro" id="IPR002104">
    <property type="entry name" value="Integrase_catalytic"/>
</dbReference>